<dbReference type="Pfam" id="PF09614">
    <property type="entry name" value="Cas_Csy2"/>
    <property type="match status" value="1"/>
</dbReference>
<accession>A0A212L051</accession>
<evidence type="ECO:0000256" key="1">
    <source>
        <dbReference type="SAM" id="Phobius"/>
    </source>
</evidence>
<keyword evidence="1" id="KW-0812">Transmembrane</keyword>
<organism evidence="2">
    <name type="scientific">uncultured Desulfovibrio sp</name>
    <dbReference type="NCBI Taxonomy" id="167968"/>
    <lineage>
        <taxon>Bacteria</taxon>
        <taxon>Pseudomonadati</taxon>
        <taxon>Thermodesulfobacteriota</taxon>
        <taxon>Desulfovibrionia</taxon>
        <taxon>Desulfovibrionales</taxon>
        <taxon>Desulfovibrionaceae</taxon>
        <taxon>Desulfovibrio</taxon>
        <taxon>environmental samples</taxon>
    </lineage>
</organism>
<protein>
    <submittedName>
        <fullName evidence="2">CRISPR type I-f/ypest-associated protein csy2</fullName>
    </submittedName>
</protein>
<dbReference type="EMBL" id="FMJC01000001">
    <property type="protein sequence ID" value="SCM70925.1"/>
    <property type="molecule type" value="Genomic_DNA"/>
</dbReference>
<dbReference type="RefSeq" id="WP_179979532.1">
    <property type="nucleotide sequence ID" value="NZ_LT608333.1"/>
</dbReference>
<name>A0A212L051_9BACT</name>
<keyword evidence="1" id="KW-1133">Transmembrane helix</keyword>
<reference evidence="2" key="1">
    <citation type="submission" date="2016-08" db="EMBL/GenBank/DDBJ databases">
        <authorList>
            <person name="Seilhamer J.J."/>
        </authorList>
    </citation>
    <scope>NUCLEOTIDE SEQUENCE</scope>
    <source>
        <strain evidence="2">86-1</strain>
    </source>
</reference>
<sequence>MTAYLVLPHMRVQGANMYNAAFLLGGPPVLAAWLMAHALGRKIDMADDVLSMAFILHSYTPLGDLFHDIFSPQLRRGAAYTFGSSLNGSDYSSTNKQALSLQPVARAHMEVSLVIGIRNLATTEGIDSHIARSRLAGGAITRMGKVRLCSDASEALEHIGVGYAVMDRRDLLEREGAGNRAEQFVAALGYKPVEGDGMNWLSATCLGYAATTPFEKRSGVREGYEHAFAEPLVGLVQYVPIRRCLDGDRADQTLWRSEWATPDVYRIYQDQR</sequence>
<evidence type="ECO:0000313" key="2">
    <source>
        <dbReference type="EMBL" id="SCM70925.1"/>
    </source>
</evidence>
<keyword evidence="1" id="KW-0472">Membrane</keyword>
<dbReference type="AlphaFoldDB" id="A0A212L051"/>
<dbReference type="InterPro" id="IPR013398">
    <property type="entry name" value="CRISPR-assoc_prot_Csy2"/>
</dbReference>
<gene>
    <name evidence="2" type="ORF">KL86DES1_10723</name>
</gene>
<proteinExistence type="predicted"/>
<feature type="transmembrane region" description="Helical" evidence="1">
    <location>
        <begin position="20"/>
        <end position="40"/>
    </location>
</feature>